<reference evidence="2 3" key="1">
    <citation type="submission" date="2016-05" db="EMBL/GenBank/DDBJ databases">
        <title>Comparative analysis of secretome profiles of manganese(II)-oxidizing ascomycete fungi.</title>
        <authorList>
            <consortium name="DOE Joint Genome Institute"/>
            <person name="Zeiner C.A."/>
            <person name="Purvine S.O."/>
            <person name="Zink E.M."/>
            <person name="Wu S."/>
            <person name="Pasa-Tolic L."/>
            <person name="Chaput D.L."/>
            <person name="Haridas S."/>
            <person name="Grigoriev I.V."/>
            <person name="Santelli C.M."/>
            <person name="Hansel C.M."/>
        </authorList>
    </citation>
    <scope>NUCLEOTIDE SEQUENCE [LARGE SCALE GENOMIC DNA]</scope>
    <source>
        <strain evidence="2 3">AP3s5-JAC2a</strain>
    </source>
</reference>
<evidence type="ECO:0000313" key="3">
    <source>
        <dbReference type="Proteomes" id="UP000077069"/>
    </source>
</evidence>
<protein>
    <submittedName>
        <fullName evidence="2">Uncharacterized protein</fullName>
    </submittedName>
</protein>
<evidence type="ECO:0000256" key="1">
    <source>
        <dbReference type="SAM" id="MobiDB-lite"/>
    </source>
</evidence>
<dbReference type="GeneID" id="28770001"/>
<name>A0A177CVF0_9PLEO</name>
<dbReference type="AlphaFoldDB" id="A0A177CVF0"/>
<organism evidence="2 3">
    <name type="scientific">Paraphaeosphaeria sporulosa</name>
    <dbReference type="NCBI Taxonomy" id="1460663"/>
    <lineage>
        <taxon>Eukaryota</taxon>
        <taxon>Fungi</taxon>
        <taxon>Dikarya</taxon>
        <taxon>Ascomycota</taxon>
        <taxon>Pezizomycotina</taxon>
        <taxon>Dothideomycetes</taxon>
        <taxon>Pleosporomycetidae</taxon>
        <taxon>Pleosporales</taxon>
        <taxon>Massarineae</taxon>
        <taxon>Didymosphaeriaceae</taxon>
        <taxon>Paraphaeosphaeria</taxon>
    </lineage>
</organism>
<sequence>MLRWQSGSQRFVLMLPNISTREILSPDPLVDAEGDVDSNSGETAWPETDPAEMQETDLLCNREAIDGSQGSECASQATESCLLEHSVALIASQMGESSAQEMDQGMDQALASALGPELSEASPTEAPMISTSDQEPEPRNNAVPLLSQVASADSAANEQNVRSEQLIRTAILGVLARTNVQAYRPVQGSERTHLLSRTFGCSI</sequence>
<proteinExistence type="predicted"/>
<gene>
    <name evidence="2" type="ORF">CC84DRAFT_493246</name>
</gene>
<keyword evidence="3" id="KW-1185">Reference proteome</keyword>
<evidence type="ECO:0000313" key="2">
    <source>
        <dbReference type="EMBL" id="OAG10767.1"/>
    </source>
</evidence>
<feature type="region of interest" description="Disordered" evidence="1">
    <location>
        <begin position="114"/>
        <end position="140"/>
    </location>
</feature>
<dbReference type="OrthoDB" id="3769542at2759"/>
<accession>A0A177CVF0</accession>
<dbReference type="Proteomes" id="UP000077069">
    <property type="component" value="Unassembled WGS sequence"/>
</dbReference>
<dbReference type="InParanoid" id="A0A177CVF0"/>
<dbReference type="EMBL" id="KV441549">
    <property type="protein sequence ID" value="OAG10767.1"/>
    <property type="molecule type" value="Genomic_DNA"/>
</dbReference>
<dbReference type="RefSeq" id="XP_018041132.1">
    <property type="nucleotide sequence ID" value="XM_018186515.1"/>
</dbReference>